<dbReference type="InterPro" id="IPR001680">
    <property type="entry name" value="WD40_rpt"/>
</dbReference>
<dbReference type="GO" id="GO:0036064">
    <property type="term" value="C:ciliary basal body"/>
    <property type="evidence" value="ECO:0007669"/>
    <property type="project" value="TreeGrafter"/>
</dbReference>
<protein>
    <submittedName>
        <fullName evidence="2">Uncharacterized protein</fullName>
    </submittedName>
</protein>
<name>A0A1B0D2C4_PHLPP</name>
<dbReference type="GO" id="GO:0044458">
    <property type="term" value="P:motile cilium assembly"/>
    <property type="evidence" value="ECO:0007669"/>
    <property type="project" value="TreeGrafter"/>
</dbReference>
<dbReference type="Proteomes" id="UP000092462">
    <property type="component" value="Unassembled WGS sequence"/>
</dbReference>
<feature type="region of interest" description="Disordered" evidence="1">
    <location>
        <begin position="95"/>
        <end position="174"/>
    </location>
</feature>
<dbReference type="EMBL" id="AJVK01010572">
    <property type="status" value="NOT_ANNOTATED_CDS"/>
    <property type="molecule type" value="Genomic_DNA"/>
</dbReference>
<organism evidence="2 3">
    <name type="scientific">Phlebotomus papatasi</name>
    <name type="common">Sandfly</name>
    <dbReference type="NCBI Taxonomy" id="29031"/>
    <lineage>
        <taxon>Eukaryota</taxon>
        <taxon>Metazoa</taxon>
        <taxon>Ecdysozoa</taxon>
        <taxon>Arthropoda</taxon>
        <taxon>Hexapoda</taxon>
        <taxon>Insecta</taxon>
        <taxon>Pterygota</taxon>
        <taxon>Neoptera</taxon>
        <taxon>Endopterygota</taxon>
        <taxon>Diptera</taxon>
        <taxon>Nematocera</taxon>
        <taxon>Psychodoidea</taxon>
        <taxon>Psychodidae</taxon>
        <taxon>Phlebotomus</taxon>
        <taxon>Phlebotomus</taxon>
    </lineage>
</organism>
<accession>A0A1B0D2C4</accession>
<sequence length="853" mass="96536">MEEVLAEDKVLEKLSIRPRRRAFVGGSTSSNASGEAPVVQVEMADVHPRRPVPMPRKAVQETKIVQEIVDLTSVESDGSGRDIFFAESRKNTIIQPEVENPQAKLERIASESSAKPESSTNHESSISSARYSREDHSDLNEFSEEATSVSVETESFATKKHKKKSKSHSQNKYSELEENEGFNYEYIIGIYLHHIVKLKMQKSKSSQGPRIKVSWFDLDKEELLKKSDSNRNVSLHNEPDHLDFIQPLISRESRVQKGPKSKYISCEWEELLIFNEDINRVKSGREIVFFELFKKPKKKFPATIVVTLKGVKPLPSDHENSLRPMNVLQKEIVQEFKESAEQECVDAPINPVEEVQKSRKKLPGQQCKCPNQLAKQNRSGQKGSFLVRFHPDGNILSYSVVDVQKVDVVLASVPGLDIICCLVGHTASVYDMDFWTKIDKNQNKKDIYPIVLATASADRTVAIWNTLPHPSFVYCCRFIQISEFKEVLITGSRDCVIRLWDFEGPEDCVYFDELTNHEGFVTCLCVRNTTGTFFSGDSEGVVIEWKWKNDTFEALRSLSVNMIDREIIHSLVLHKRGEKILVGSSGNTIYCVDMKSKVVLRAYRNSSLDECRSAFRFTLTSCGNLLFGSSDHEIVCWNTVTGDNVEIEFDLPELSSDTFISGLDFHPHDSILVLGIYGSGGGIIMFDHTIKEESSKSAIKTRFRQLGSDLRRKIEVKNKLTEIIRKIDDVFLIPKNSSRLSDDDKLLEKKLSKNREEITEWLNNVATHSMKLPSSISHSSTYTIHKDSEESSDDNATFTVDAPPPKPPRSKIPVRSKAKPEKQNVDNDANLTYEIAPKSDPESDDTTISEELQ</sequence>
<feature type="region of interest" description="Disordered" evidence="1">
    <location>
        <begin position="781"/>
        <end position="853"/>
    </location>
</feature>
<feature type="compositionally biased region" description="Basic residues" evidence="1">
    <location>
        <begin position="808"/>
        <end position="817"/>
    </location>
</feature>
<keyword evidence="3" id="KW-1185">Reference proteome</keyword>
<evidence type="ECO:0000313" key="2">
    <source>
        <dbReference type="EnsemblMetazoa" id="PPAI001497-PA"/>
    </source>
</evidence>
<feature type="compositionally biased region" description="Low complexity" evidence="1">
    <location>
        <begin position="118"/>
        <end position="128"/>
    </location>
</feature>
<dbReference type="InterPro" id="IPR036322">
    <property type="entry name" value="WD40_repeat_dom_sf"/>
</dbReference>
<feature type="compositionally biased region" description="Acidic residues" evidence="1">
    <location>
        <begin position="842"/>
        <end position="853"/>
    </location>
</feature>
<reference evidence="2" key="1">
    <citation type="submission" date="2022-08" db="UniProtKB">
        <authorList>
            <consortium name="EnsemblMetazoa"/>
        </authorList>
    </citation>
    <scope>IDENTIFICATION</scope>
    <source>
        <strain evidence="2">Israel</strain>
    </source>
</reference>
<dbReference type="Gene3D" id="2.130.10.10">
    <property type="entry name" value="YVTN repeat-like/Quinoprotein amine dehydrogenase"/>
    <property type="match status" value="1"/>
</dbReference>
<dbReference type="VEuPathDB" id="VectorBase:PPAI001497"/>
<feature type="compositionally biased region" description="Basic residues" evidence="1">
    <location>
        <begin position="158"/>
        <end position="169"/>
    </location>
</feature>
<dbReference type="EMBL" id="AJVK01010573">
    <property type="status" value="NOT_ANNOTATED_CDS"/>
    <property type="molecule type" value="Genomic_DNA"/>
</dbReference>
<dbReference type="SUPFAM" id="SSF50978">
    <property type="entry name" value="WD40 repeat-like"/>
    <property type="match status" value="1"/>
</dbReference>
<dbReference type="VEuPathDB" id="VectorBase:PPAPM1_005200"/>
<evidence type="ECO:0000313" key="3">
    <source>
        <dbReference type="Proteomes" id="UP000092462"/>
    </source>
</evidence>
<dbReference type="InterPro" id="IPR015943">
    <property type="entry name" value="WD40/YVTN_repeat-like_dom_sf"/>
</dbReference>
<dbReference type="PANTHER" id="PTHR44499">
    <property type="entry name" value="JOUBERIN"/>
    <property type="match status" value="1"/>
</dbReference>
<dbReference type="EnsemblMetazoa" id="PPAI001497-RA">
    <property type="protein sequence ID" value="PPAI001497-PA"/>
    <property type="gene ID" value="PPAI001497"/>
</dbReference>
<dbReference type="Pfam" id="PF00400">
    <property type="entry name" value="WD40"/>
    <property type="match status" value="2"/>
</dbReference>
<dbReference type="SMART" id="SM00320">
    <property type="entry name" value="WD40"/>
    <property type="match status" value="4"/>
</dbReference>
<feature type="compositionally biased region" description="Low complexity" evidence="1">
    <location>
        <begin position="145"/>
        <end position="156"/>
    </location>
</feature>
<dbReference type="PANTHER" id="PTHR44499:SF1">
    <property type="entry name" value="JOUBERIN"/>
    <property type="match status" value="1"/>
</dbReference>
<proteinExistence type="predicted"/>
<evidence type="ECO:0000256" key="1">
    <source>
        <dbReference type="SAM" id="MobiDB-lite"/>
    </source>
</evidence>
<dbReference type="AlphaFoldDB" id="A0A1B0D2C4"/>
<dbReference type="InterPro" id="IPR052803">
    <property type="entry name" value="Cilium-Associated_Jouberin"/>
</dbReference>